<protein>
    <submittedName>
        <fullName evidence="2">Uncharacterized protein</fullName>
    </submittedName>
</protein>
<feature type="region of interest" description="Disordered" evidence="1">
    <location>
        <begin position="1"/>
        <end position="44"/>
    </location>
</feature>
<name>A0A5E8B739_9ASCO</name>
<dbReference type="GO" id="GO:0008608">
    <property type="term" value="P:attachment of spindle microtubules to kinetochore"/>
    <property type="evidence" value="ECO:0007669"/>
    <property type="project" value="InterPro"/>
</dbReference>
<dbReference type="InterPro" id="IPR013183">
    <property type="entry name" value="Hsk3-like"/>
</dbReference>
<sequence length="111" mass="12575">MSNQQNQQQQQQQQLTLPRRSTIVPSSQSLFNQKAARRRSTLAPSTFKSRQLTHLNVQLAKLQANMADMDNVLRVTAKQAEYIRKIGLMHASLCVHGWPQVLRNGGHQVST</sequence>
<dbReference type="RefSeq" id="XP_031852283.1">
    <property type="nucleotide sequence ID" value="XM_031996392.1"/>
</dbReference>
<organism evidence="2 3">
    <name type="scientific">Magnusiomyces paraingens</name>
    <dbReference type="NCBI Taxonomy" id="2606893"/>
    <lineage>
        <taxon>Eukaryota</taxon>
        <taxon>Fungi</taxon>
        <taxon>Dikarya</taxon>
        <taxon>Ascomycota</taxon>
        <taxon>Saccharomycotina</taxon>
        <taxon>Dipodascomycetes</taxon>
        <taxon>Dipodascales</taxon>
        <taxon>Dipodascaceae</taxon>
        <taxon>Magnusiomyces</taxon>
    </lineage>
</organism>
<dbReference type="InterPro" id="IPR042332">
    <property type="entry name" value="Hsk3"/>
</dbReference>
<proteinExistence type="predicted"/>
<accession>A0A5E8B739</accession>
<dbReference type="PANTHER" id="PTHR28289:SF1">
    <property type="entry name" value="DASH COMPLEX SUBUNIT HSK3"/>
    <property type="match status" value="1"/>
</dbReference>
<feature type="compositionally biased region" description="Polar residues" evidence="1">
    <location>
        <begin position="23"/>
        <end position="32"/>
    </location>
</feature>
<dbReference type="GO" id="GO:0042729">
    <property type="term" value="C:DASH complex"/>
    <property type="evidence" value="ECO:0007669"/>
    <property type="project" value="TreeGrafter"/>
</dbReference>
<dbReference type="GeneID" id="43580492"/>
<evidence type="ECO:0000256" key="1">
    <source>
        <dbReference type="SAM" id="MobiDB-lite"/>
    </source>
</evidence>
<keyword evidence="3" id="KW-1185">Reference proteome</keyword>
<dbReference type="Pfam" id="PF08227">
    <property type="entry name" value="DASH_Hsk3"/>
    <property type="match status" value="1"/>
</dbReference>
<reference evidence="2 3" key="1">
    <citation type="submission" date="2019-09" db="EMBL/GenBank/DDBJ databases">
        <authorList>
            <person name="Brejova B."/>
        </authorList>
    </citation>
    <scope>NUCLEOTIDE SEQUENCE [LARGE SCALE GENOMIC DNA]</scope>
</reference>
<dbReference type="EMBL" id="CABVLU010000001">
    <property type="protein sequence ID" value="VVT47357.1"/>
    <property type="molecule type" value="Genomic_DNA"/>
</dbReference>
<evidence type="ECO:0000313" key="3">
    <source>
        <dbReference type="Proteomes" id="UP000398389"/>
    </source>
</evidence>
<dbReference type="PANTHER" id="PTHR28289">
    <property type="entry name" value="DASH COMPLEX SUBUNIT HSK3"/>
    <property type="match status" value="1"/>
</dbReference>
<evidence type="ECO:0000313" key="2">
    <source>
        <dbReference type="EMBL" id="VVT47357.1"/>
    </source>
</evidence>
<feature type="compositionally biased region" description="Low complexity" evidence="1">
    <location>
        <begin position="1"/>
        <end position="14"/>
    </location>
</feature>
<dbReference type="AlphaFoldDB" id="A0A5E8B739"/>
<dbReference type="Proteomes" id="UP000398389">
    <property type="component" value="Unassembled WGS sequence"/>
</dbReference>
<gene>
    <name evidence="2" type="ORF">SAPINGB_P001671</name>
</gene>
<dbReference type="OrthoDB" id="3358869at2759"/>
<dbReference type="GO" id="GO:0051010">
    <property type="term" value="F:microtubule plus-end binding"/>
    <property type="evidence" value="ECO:0007669"/>
    <property type="project" value="TreeGrafter"/>
</dbReference>